<evidence type="ECO:0000256" key="1">
    <source>
        <dbReference type="SAM" id="Phobius"/>
    </source>
</evidence>
<dbReference type="Proteomes" id="UP001229421">
    <property type="component" value="Unassembled WGS sequence"/>
</dbReference>
<dbReference type="PANTHER" id="PTHR35307">
    <property type="entry name" value="PROTEIN, PUTATIVE-RELATED"/>
    <property type="match status" value="1"/>
</dbReference>
<feature type="transmembrane region" description="Helical" evidence="1">
    <location>
        <begin position="111"/>
        <end position="131"/>
    </location>
</feature>
<sequence length="726" mass="83468">MFWQFPEDAIPWVGLYIVVSSLVCTLAMAADVVHGFWQWKLWFPNKFFTLNAATITFIAIAMKLPVDLTTDRSVSIGNSNTDHTKFNSIIFLVTMLANFLPSLALMNDKELLSNIVALGILVITIIVNIFIQSVTQVRLLPIEFSPLFLFPLQWPFSVALTVSTCRKILEHRYKESQQLVLSKQEKFFSSKDLGSYIKKYWMMTETCNPQFVIACSPISCAFGVICAFMGLYSVQKIIVMNDSWYGTPAYGWSLKIIYFVQTIGVVVGSVAPMFRCLTSIGHYNLSKKWSKNSLNVFRVEKHWIQRLQQWKRSYVRSHIPGRHCKIVFHCVKNIFLNICITFHIVVLVKCKIICLVPRTFLIFLSCCWHFIKSLLKKFKMVANENSDVEDYMKYVVQIEDDEKLSKRILRNTLHSITQLTDKVEKNEPKSLIKLLEKSSGFNGLIEFDKDQVPPLYSDEFQNCWSLVLVTLTAIAMALPNIVNSHRKGLLSSTKEGLQIVRQIEECLNIESDLVKARKASRRVWTEVEVYRTWLKIFLQKKTHKEKTTKEILQWLGDDAAKVVIQFNSRKKPSINCSLYKLILANSMYRISQTILLHYNEQTNWPTDEELFEWISSIIADVLLACFTNLPHVIKMKCHHHAIEKRGDHIRNAAQLLVKSKKILKILKARQLPNIDQDSMAYIDNWRILLKSQIPNGDHLTSGGGSTASIQRGSSSCNEMVIVNILE</sequence>
<gene>
    <name evidence="2" type="ORF">QVD17_03231</name>
</gene>
<name>A0AAD8LH53_TARER</name>
<reference evidence="2" key="1">
    <citation type="journal article" date="2023" name="bioRxiv">
        <title>Improved chromosome-level genome assembly for marigold (Tagetes erecta).</title>
        <authorList>
            <person name="Jiang F."/>
            <person name="Yuan L."/>
            <person name="Wang S."/>
            <person name="Wang H."/>
            <person name="Xu D."/>
            <person name="Wang A."/>
            <person name="Fan W."/>
        </authorList>
    </citation>
    <scope>NUCLEOTIDE SEQUENCE</scope>
    <source>
        <strain evidence="2">WSJ</strain>
        <tissue evidence="2">Leaf</tissue>
    </source>
</reference>
<dbReference type="AlphaFoldDB" id="A0AAD8LH53"/>
<organism evidence="2 3">
    <name type="scientific">Tagetes erecta</name>
    <name type="common">African marigold</name>
    <dbReference type="NCBI Taxonomy" id="13708"/>
    <lineage>
        <taxon>Eukaryota</taxon>
        <taxon>Viridiplantae</taxon>
        <taxon>Streptophyta</taxon>
        <taxon>Embryophyta</taxon>
        <taxon>Tracheophyta</taxon>
        <taxon>Spermatophyta</taxon>
        <taxon>Magnoliopsida</taxon>
        <taxon>eudicotyledons</taxon>
        <taxon>Gunneridae</taxon>
        <taxon>Pentapetalae</taxon>
        <taxon>asterids</taxon>
        <taxon>campanulids</taxon>
        <taxon>Asterales</taxon>
        <taxon>Asteraceae</taxon>
        <taxon>Asteroideae</taxon>
        <taxon>Heliantheae alliance</taxon>
        <taxon>Tageteae</taxon>
        <taxon>Tagetes</taxon>
    </lineage>
</organism>
<feature type="transmembrane region" description="Helical" evidence="1">
    <location>
        <begin position="151"/>
        <end position="169"/>
    </location>
</feature>
<proteinExistence type="predicted"/>
<evidence type="ECO:0000313" key="2">
    <source>
        <dbReference type="EMBL" id="KAK1437440.1"/>
    </source>
</evidence>
<dbReference type="EMBL" id="JAUHHV010000001">
    <property type="protein sequence ID" value="KAK1437440.1"/>
    <property type="molecule type" value="Genomic_DNA"/>
</dbReference>
<keyword evidence="1" id="KW-0472">Membrane</keyword>
<feature type="transmembrane region" description="Helical" evidence="1">
    <location>
        <begin position="48"/>
        <end position="66"/>
    </location>
</feature>
<keyword evidence="1" id="KW-0812">Transmembrane</keyword>
<feature type="transmembrane region" description="Helical" evidence="1">
    <location>
        <begin position="12"/>
        <end position="36"/>
    </location>
</feature>
<protein>
    <submittedName>
        <fullName evidence="2">Uncharacterized protein</fullName>
    </submittedName>
</protein>
<feature type="transmembrane region" description="Helical" evidence="1">
    <location>
        <begin position="252"/>
        <end position="274"/>
    </location>
</feature>
<accession>A0AAD8LH53</accession>
<feature type="transmembrane region" description="Helical" evidence="1">
    <location>
        <begin position="86"/>
        <end position="104"/>
    </location>
</feature>
<evidence type="ECO:0000313" key="3">
    <source>
        <dbReference type="Proteomes" id="UP001229421"/>
    </source>
</evidence>
<keyword evidence="3" id="KW-1185">Reference proteome</keyword>
<feature type="transmembrane region" description="Helical" evidence="1">
    <location>
        <begin position="211"/>
        <end position="232"/>
    </location>
</feature>
<keyword evidence="1" id="KW-1133">Transmembrane helix</keyword>
<comment type="caution">
    <text evidence="2">The sequence shown here is derived from an EMBL/GenBank/DDBJ whole genome shotgun (WGS) entry which is preliminary data.</text>
</comment>
<dbReference type="PANTHER" id="PTHR35307:SF9">
    <property type="entry name" value="TRANSMEMBRANE PROTEIN"/>
    <property type="match status" value="1"/>
</dbReference>